<dbReference type="AlphaFoldDB" id="A0A1G4BQV2"/>
<dbReference type="GO" id="GO:0046872">
    <property type="term" value="F:metal ion binding"/>
    <property type="evidence" value="ECO:0007669"/>
    <property type="project" value="UniProtKB-KW"/>
</dbReference>
<evidence type="ECO:0000256" key="2">
    <source>
        <dbReference type="ARBA" id="ARBA00011245"/>
    </source>
</evidence>
<organism evidence="16 17">
    <name type="scientific">Colletotrichum orchidophilum</name>
    <dbReference type="NCBI Taxonomy" id="1209926"/>
    <lineage>
        <taxon>Eukaryota</taxon>
        <taxon>Fungi</taxon>
        <taxon>Dikarya</taxon>
        <taxon>Ascomycota</taxon>
        <taxon>Pezizomycotina</taxon>
        <taxon>Sordariomycetes</taxon>
        <taxon>Hypocreomycetidae</taxon>
        <taxon>Glomerellales</taxon>
        <taxon>Glomerellaceae</taxon>
        <taxon>Colletotrichum</taxon>
    </lineage>
</organism>
<evidence type="ECO:0000256" key="6">
    <source>
        <dbReference type="ARBA" id="ARBA00022729"/>
    </source>
</evidence>
<dbReference type="GeneID" id="34553841"/>
<evidence type="ECO:0000256" key="12">
    <source>
        <dbReference type="ARBA" id="ARBA00043843"/>
    </source>
</evidence>
<keyword evidence="17" id="KW-1185">Reference proteome</keyword>
<dbReference type="InterPro" id="IPR045175">
    <property type="entry name" value="M28_fam"/>
</dbReference>
<evidence type="ECO:0000256" key="3">
    <source>
        <dbReference type="ARBA" id="ARBA00022438"/>
    </source>
</evidence>
<dbReference type="Pfam" id="PF04389">
    <property type="entry name" value="Peptidase_M28"/>
    <property type="match status" value="1"/>
</dbReference>
<dbReference type="RefSeq" id="XP_022480948.1">
    <property type="nucleotide sequence ID" value="XM_022612331.1"/>
</dbReference>
<evidence type="ECO:0000256" key="5">
    <source>
        <dbReference type="ARBA" id="ARBA00022723"/>
    </source>
</evidence>
<evidence type="ECO:0000256" key="10">
    <source>
        <dbReference type="ARBA" id="ARBA00023157"/>
    </source>
</evidence>
<reference evidence="16 17" key="1">
    <citation type="submission" date="2016-09" db="EMBL/GenBank/DDBJ databases">
        <authorList>
            <person name="Capua I."/>
            <person name="De Benedictis P."/>
            <person name="Joannis T."/>
            <person name="Lombin L.H."/>
            <person name="Cattoli G."/>
        </authorList>
    </citation>
    <scope>NUCLEOTIDE SEQUENCE [LARGE SCALE GENOMIC DNA]</scope>
    <source>
        <strain evidence="16 17">IMI 309357</strain>
    </source>
</reference>
<dbReference type="EC" id="3.4.-.-" evidence="14"/>
<dbReference type="InterPro" id="IPR007484">
    <property type="entry name" value="Peptidase_M28"/>
</dbReference>
<keyword evidence="6 14" id="KW-0732">Signal</keyword>
<comment type="cofactor">
    <cofactor evidence="1">
        <name>Zn(2+)</name>
        <dbReference type="ChEBI" id="CHEBI:29105"/>
    </cofactor>
</comment>
<keyword evidence="7 14" id="KW-0378">Hydrolase</keyword>
<comment type="function">
    <text evidence="12">Extracellular aminopeptidase that allows assimilation of proteinaceous substrates.</text>
</comment>
<keyword evidence="4 14" id="KW-0645">Protease</keyword>
<feature type="signal peptide" evidence="14">
    <location>
        <begin position="1"/>
        <end position="24"/>
    </location>
</feature>
<evidence type="ECO:0000256" key="9">
    <source>
        <dbReference type="ARBA" id="ARBA00023145"/>
    </source>
</evidence>
<feature type="domain" description="Peptidase M28" evidence="15">
    <location>
        <begin position="207"/>
        <end position="404"/>
    </location>
</feature>
<evidence type="ECO:0000313" key="16">
    <source>
        <dbReference type="EMBL" id="OHF03812.1"/>
    </source>
</evidence>
<dbReference type="Proteomes" id="UP000176998">
    <property type="component" value="Unassembled WGS sequence"/>
</dbReference>
<evidence type="ECO:0000256" key="7">
    <source>
        <dbReference type="ARBA" id="ARBA00022801"/>
    </source>
</evidence>
<proteinExistence type="inferred from homology"/>
<comment type="caution">
    <text evidence="16">The sequence shown here is derived from an EMBL/GenBank/DDBJ whole genome shotgun (WGS) entry which is preliminary data.</text>
</comment>
<keyword evidence="10" id="KW-1015">Disulfide bond</keyword>
<dbReference type="GO" id="GO:0004177">
    <property type="term" value="F:aminopeptidase activity"/>
    <property type="evidence" value="ECO:0007669"/>
    <property type="project" value="UniProtKB-KW"/>
</dbReference>
<evidence type="ECO:0000259" key="15">
    <source>
        <dbReference type="Pfam" id="PF04389"/>
    </source>
</evidence>
<dbReference type="GO" id="GO:0008235">
    <property type="term" value="F:metalloexopeptidase activity"/>
    <property type="evidence" value="ECO:0007669"/>
    <property type="project" value="InterPro"/>
</dbReference>
<evidence type="ECO:0000256" key="13">
    <source>
        <dbReference type="ARBA" id="ARBA00043962"/>
    </source>
</evidence>
<keyword evidence="9" id="KW-0865">Zymogen</keyword>
<keyword evidence="11" id="KW-0325">Glycoprotein</keyword>
<sequence length="429" mass="47382">MNPNRYIGVLTAFASLAATSPASGHPQGSRLLFTPTESALRLVKTSPADPGSWVTDAGKDKLIKDGISFIDITNIKDEEVIAMLSTPERHLSHTYLDQSTYLAQPQMEWTHENTGAQFMASPEHTTTFNAEIAMHHLKIMTEYLGRKRHDLGSNSDLERRFWTRDHRSVNGTRAARWLFETIEKIAGANPRIEVTQFLHNATYQPSVIAKLPGRTSDIVVFGAHFDSTAGEPNSRAPGADDNASGTVVLLELLRNIAERTRQNGMKPWTQPRNTVEFHFYAAEEAGLLGSSEIFHEYKKRNKSVVAMLNHDMLGFSSTGKITLGGDNIDPRLTHVLRSIAKQHHIETLSFSCGYACSDHASARNNGFPAAFITADRRATANKRIHTGRDTLETIQEDTLARHFKFGLAALGVLSGANVTALGRPSDEPR</sequence>
<gene>
    <name evidence="16" type="ORF">CORC01_00674</name>
</gene>
<evidence type="ECO:0000256" key="4">
    <source>
        <dbReference type="ARBA" id="ARBA00022670"/>
    </source>
</evidence>
<dbReference type="PANTHER" id="PTHR12147:SF56">
    <property type="entry name" value="AMINOPEPTIDASE YDR415C-RELATED"/>
    <property type="match status" value="1"/>
</dbReference>
<name>A0A1G4BQV2_9PEZI</name>
<evidence type="ECO:0000256" key="14">
    <source>
        <dbReference type="RuleBase" id="RU361240"/>
    </source>
</evidence>
<dbReference type="SUPFAM" id="SSF53187">
    <property type="entry name" value="Zn-dependent exopeptidases"/>
    <property type="match status" value="1"/>
</dbReference>
<evidence type="ECO:0000256" key="8">
    <source>
        <dbReference type="ARBA" id="ARBA00022833"/>
    </source>
</evidence>
<dbReference type="PANTHER" id="PTHR12147">
    <property type="entry name" value="METALLOPEPTIDASE M28 FAMILY MEMBER"/>
    <property type="match status" value="1"/>
</dbReference>
<keyword evidence="8 14" id="KW-0862">Zinc</keyword>
<evidence type="ECO:0000256" key="11">
    <source>
        <dbReference type="ARBA" id="ARBA00023180"/>
    </source>
</evidence>
<dbReference type="STRING" id="1209926.A0A1G4BQV2"/>
<evidence type="ECO:0000256" key="1">
    <source>
        <dbReference type="ARBA" id="ARBA00001947"/>
    </source>
</evidence>
<evidence type="ECO:0000313" key="17">
    <source>
        <dbReference type="Proteomes" id="UP000176998"/>
    </source>
</evidence>
<comment type="similarity">
    <text evidence="13">Belongs to the peptidase M28 family. M28E subfamily.</text>
</comment>
<keyword evidence="5 14" id="KW-0479">Metal-binding</keyword>
<protein>
    <recommendedName>
        <fullName evidence="14">Peptide hydrolase</fullName>
        <ecNumber evidence="14">3.4.-.-</ecNumber>
    </recommendedName>
</protein>
<keyword evidence="3 16" id="KW-0031">Aminopeptidase</keyword>
<comment type="subunit">
    <text evidence="2">Monomer.</text>
</comment>
<dbReference type="OrthoDB" id="2214at2759"/>
<accession>A0A1G4BQV2</accession>
<feature type="chain" id="PRO_5009364083" description="Peptide hydrolase" evidence="14">
    <location>
        <begin position="25"/>
        <end position="429"/>
    </location>
</feature>
<dbReference type="Gene3D" id="3.40.630.10">
    <property type="entry name" value="Zn peptidases"/>
    <property type="match status" value="1"/>
</dbReference>
<dbReference type="EMBL" id="MJBS01000004">
    <property type="protein sequence ID" value="OHF03812.1"/>
    <property type="molecule type" value="Genomic_DNA"/>
</dbReference>
<dbReference type="GO" id="GO:0006508">
    <property type="term" value="P:proteolysis"/>
    <property type="evidence" value="ECO:0007669"/>
    <property type="project" value="UniProtKB-KW"/>
</dbReference>